<dbReference type="InterPro" id="IPR026891">
    <property type="entry name" value="Fn3-like"/>
</dbReference>
<keyword evidence="6" id="KW-0326">Glycosidase</keyword>
<dbReference type="InterPro" id="IPR036962">
    <property type="entry name" value="Glyco_hydro_3_N_sf"/>
</dbReference>
<dbReference type="Pfam" id="PF14310">
    <property type="entry name" value="Fn3-like"/>
    <property type="match status" value="1"/>
</dbReference>
<dbReference type="SUPFAM" id="SSF52279">
    <property type="entry name" value="Beta-D-glucan exohydrolase, C-terminal domain"/>
    <property type="match status" value="1"/>
</dbReference>
<dbReference type="InterPro" id="IPR002772">
    <property type="entry name" value="Glyco_hydro_3_C"/>
</dbReference>
<proteinExistence type="inferred from homology"/>
<dbReference type="PANTHER" id="PTHR30620">
    <property type="entry name" value="PERIPLASMIC BETA-GLUCOSIDASE-RELATED"/>
    <property type="match status" value="1"/>
</dbReference>
<evidence type="ECO:0000313" key="10">
    <source>
        <dbReference type="Proteomes" id="UP000249239"/>
    </source>
</evidence>
<protein>
    <recommendedName>
        <fullName evidence="3">beta-glucosidase</fullName>
        <ecNumber evidence="3">3.2.1.21</ecNumber>
    </recommendedName>
</protein>
<comment type="caution">
    <text evidence="9">The sequence shown here is derived from an EMBL/GenBank/DDBJ whole genome shotgun (WGS) entry which is preliminary data.</text>
</comment>
<dbReference type="GO" id="GO:0008422">
    <property type="term" value="F:beta-glucosidase activity"/>
    <property type="evidence" value="ECO:0007669"/>
    <property type="project" value="UniProtKB-EC"/>
</dbReference>
<evidence type="ECO:0000256" key="2">
    <source>
        <dbReference type="ARBA" id="ARBA00005336"/>
    </source>
</evidence>
<dbReference type="PANTHER" id="PTHR30620:SF16">
    <property type="entry name" value="LYSOSOMAL BETA GLUCOSIDASE"/>
    <property type="match status" value="1"/>
</dbReference>
<dbReference type="InterPro" id="IPR013783">
    <property type="entry name" value="Ig-like_fold"/>
</dbReference>
<evidence type="ECO:0000256" key="5">
    <source>
        <dbReference type="ARBA" id="ARBA00022801"/>
    </source>
</evidence>
<dbReference type="InterPro" id="IPR036881">
    <property type="entry name" value="Glyco_hydro_3_C_sf"/>
</dbReference>
<name>A0A2W7NH14_9BACT</name>
<organism evidence="9 10">
    <name type="scientific">Breznakibacter xylanolyticus</name>
    <dbReference type="NCBI Taxonomy" id="990"/>
    <lineage>
        <taxon>Bacteria</taxon>
        <taxon>Pseudomonadati</taxon>
        <taxon>Bacteroidota</taxon>
        <taxon>Bacteroidia</taxon>
        <taxon>Marinilabiliales</taxon>
        <taxon>Marinilabiliaceae</taxon>
        <taxon>Breznakibacter</taxon>
    </lineage>
</organism>
<feature type="signal peptide" evidence="7">
    <location>
        <begin position="1"/>
        <end position="26"/>
    </location>
</feature>
<dbReference type="FunFam" id="2.60.40.10:FF:000495">
    <property type="entry name" value="Periplasmic beta-glucosidase"/>
    <property type="match status" value="1"/>
</dbReference>
<dbReference type="AlphaFoldDB" id="A0A2W7NH14"/>
<keyword evidence="10" id="KW-1185">Reference proteome</keyword>
<dbReference type="GO" id="GO:0009251">
    <property type="term" value="P:glucan catabolic process"/>
    <property type="evidence" value="ECO:0007669"/>
    <property type="project" value="TreeGrafter"/>
</dbReference>
<feature type="domain" description="Fibronectin type III-like" evidence="8">
    <location>
        <begin position="695"/>
        <end position="764"/>
    </location>
</feature>
<dbReference type="OrthoDB" id="9805821at2"/>
<dbReference type="Proteomes" id="UP000249239">
    <property type="component" value="Unassembled WGS sequence"/>
</dbReference>
<gene>
    <name evidence="9" type="ORF">LX69_00797</name>
</gene>
<dbReference type="FunFam" id="3.20.20.300:FF:000007">
    <property type="entry name" value="Lysosomal beta glucosidase"/>
    <property type="match status" value="1"/>
</dbReference>
<evidence type="ECO:0000256" key="4">
    <source>
        <dbReference type="ARBA" id="ARBA00022729"/>
    </source>
</evidence>
<keyword evidence="4 7" id="KW-0732">Signal</keyword>
<dbReference type="InterPro" id="IPR051915">
    <property type="entry name" value="Cellulose_Degrad_GH3"/>
</dbReference>
<evidence type="ECO:0000256" key="7">
    <source>
        <dbReference type="SAM" id="SignalP"/>
    </source>
</evidence>
<sequence length="770" mass="85382">MRKQTILAAGLALVLAACGTSGQSDGSDKVERIPRVEALLKQMTLEEKVGQMAQVTLDVVTVGNGPFHTEEPMRLDTALLRKALVDYKLGSILNTAGAKARTREEWFTVINQIQEMAMKETRLGIPVLYGVDAIHGVTYTAGSTLFPQQIGQAATWNREIVREGGAITAYETRASCTPWTFSPVLDMGRDARFPRMWESFGEDVYLSSQMAHEIVKGYEGDANQLDDPNRIASCIKHFLGYSVPESGKDRTPALIPEIELLERHVPPFAQAIRSGAQTLMVNSGLINGVPVHCNYDILTKLLKVDLGFTGLVVTDWKDIENIHTRDRVAASQKEAVKLCINAGIDMSMIPYNFDFCDYLIELVNEGEVSMARIDDAVRRILNVKHKLGLFERPVTHYDQYPDFGSEKFAAVARKAATESITLLKNEENVLPLPKNAKVLVTGPNANSMRTLNGGWSYSWQGDRVEEFAADYSTILEALESKVGKDHVMHVPGVEYNHSGKYWEDVVVDIPAVVRAAAKADYVLMCIGENSYCEKPGDLHDLSLSENQTALARALIATGKPVIMILNEGRPRIVRTLVPGCKGVLQTYLPGNYGGLALADILYGDANPSGKLPYTYPMFVNTLVTYDHKPSENQAKMQGMYDYESDFAVQWPFGHGLSYTTFTYSDLRLSSKQLTANDSIVVSVTVKNTGNREGMEVVQLYTSDMYASITPDVRRLRGFQKVSLQPDEAKEVQFTLKASDLSFINAKLQRDTEPGEFEVQVGGFVEKFEFQ</sequence>
<evidence type="ECO:0000313" key="9">
    <source>
        <dbReference type="EMBL" id="PZX19528.1"/>
    </source>
</evidence>
<comment type="similarity">
    <text evidence="2">Belongs to the glycosyl hydrolase 3 family.</text>
</comment>
<dbReference type="Gene3D" id="3.40.50.1700">
    <property type="entry name" value="Glycoside hydrolase family 3 C-terminal domain"/>
    <property type="match status" value="1"/>
</dbReference>
<evidence type="ECO:0000256" key="6">
    <source>
        <dbReference type="ARBA" id="ARBA00023295"/>
    </source>
</evidence>
<dbReference type="EMBL" id="QKZK01000004">
    <property type="protein sequence ID" value="PZX19528.1"/>
    <property type="molecule type" value="Genomic_DNA"/>
</dbReference>
<comment type="catalytic activity">
    <reaction evidence="1">
        <text>Hydrolysis of terminal, non-reducing beta-D-glucosyl residues with release of beta-D-glucose.</text>
        <dbReference type="EC" id="3.2.1.21"/>
    </reaction>
</comment>
<dbReference type="RefSeq" id="WP_111444506.1">
    <property type="nucleotide sequence ID" value="NZ_QKZK01000004.1"/>
</dbReference>
<dbReference type="Pfam" id="PF01915">
    <property type="entry name" value="Glyco_hydro_3_C"/>
    <property type="match status" value="1"/>
</dbReference>
<dbReference type="SMART" id="SM01217">
    <property type="entry name" value="Fn3_like"/>
    <property type="match status" value="1"/>
</dbReference>
<dbReference type="SUPFAM" id="SSF51445">
    <property type="entry name" value="(Trans)glycosidases"/>
    <property type="match status" value="1"/>
</dbReference>
<dbReference type="Pfam" id="PF00933">
    <property type="entry name" value="Glyco_hydro_3"/>
    <property type="match status" value="1"/>
</dbReference>
<dbReference type="InterPro" id="IPR017853">
    <property type="entry name" value="GH"/>
</dbReference>
<dbReference type="InterPro" id="IPR001764">
    <property type="entry name" value="Glyco_hydro_3_N"/>
</dbReference>
<dbReference type="Gene3D" id="2.60.40.10">
    <property type="entry name" value="Immunoglobulins"/>
    <property type="match status" value="1"/>
</dbReference>
<evidence type="ECO:0000259" key="8">
    <source>
        <dbReference type="SMART" id="SM01217"/>
    </source>
</evidence>
<keyword evidence="5" id="KW-0378">Hydrolase</keyword>
<evidence type="ECO:0000256" key="3">
    <source>
        <dbReference type="ARBA" id="ARBA00012744"/>
    </source>
</evidence>
<accession>A0A2W7NH14</accession>
<dbReference type="PRINTS" id="PR00133">
    <property type="entry name" value="GLHYDRLASE3"/>
</dbReference>
<dbReference type="EC" id="3.2.1.21" evidence="3"/>
<dbReference type="PROSITE" id="PS51257">
    <property type="entry name" value="PROKAR_LIPOPROTEIN"/>
    <property type="match status" value="1"/>
</dbReference>
<evidence type="ECO:0000256" key="1">
    <source>
        <dbReference type="ARBA" id="ARBA00000448"/>
    </source>
</evidence>
<feature type="chain" id="PRO_5016068395" description="beta-glucosidase" evidence="7">
    <location>
        <begin position="27"/>
        <end position="770"/>
    </location>
</feature>
<reference evidence="9 10" key="1">
    <citation type="submission" date="2018-06" db="EMBL/GenBank/DDBJ databases">
        <title>Genomic Encyclopedia of Archaeal and Bacterial Type Strains, Phase II (KMG-II): from individual species to whole genera.</title>
        <authorList>
            <person name="Goeker M."/>
        </authorList>
    </citation>
    <scope>NUCLEOTIDE SEQUENCE [LARGE SCALE GENOMIC DNA]</scope>
    <source>
        <strain evidence="9 10">DSM 6779</strain>
    </source>
</reference>
<dbReference type="Gene3D" id="3.20.20.300">
    <property type="entry name" value="Glycoside hydrolase, family 3, N-terminal domain"/>
    <property type="match status" value="1"/>
</dbReference>